<dbReference type="eggNOG" id="ENOG5033EIQ">
    <property type="taxonomic scope" value="Bacteria"/>
</dbReference>
<gene>
    <name evidence="1" type="ORF">SacxiDRAFT_4180</name>
</gene>
<evidence type="ECO:0000313" key="1">
    <source>
        <dbReference type="EMBL" id="EID56362.1"/>
    </source>
</evidence>
<name>I0V8A9_9PSEU</name>
<dbReference type="EMBL" id="JH636049">
    <property type="protein sequence ID" value="EID56362.1"/>
    <property type="molecule type" value="Genomic_DNA"/>
</dbReference>
<dbReference type="HOGENOM" id="CLU_119563_0_0_11"/>
<keyword evidence="2" id="KW-1185">Reference proteome</keyword>
<protein>
    <submittedName>
        <fullName evidence="1">Uncharacterized protein</fullName>
    </submittedName>
</protein>
<sequence length="167" mass="19391">MHCDDEEFEQLRLLDRLRRDNPVLTAWLTRHSNAFPAWTSRHKGVWDFSLDSLDRLETLVRAAYPGYDEARDGEDGDLLPVAAWYLGEVHNRHFGTSWQYHPDSPTAAGPRIRPFVMPPWERIFDYEDEDGIEDDARPMFTPMEALYRLFVPGTPPLRDGSPYEPTA</sequence>
<reference evidence="1 2" key="1">
    <citation type="submission" date="2012-01" db="EMBL/GenBank/DDBJ databases">
        <title>Improved High-Quality Draft sequence of Saccharomonospora xinjiangensis XJ-54.</title>
        <authorList>
            <consortium name="US DOE Joint Genome Institute"/>
            <person name="Lucas S."/>
            <person name="Han J."/>
            <person name="Lapidus A."/>
            <person name="Cheng J.-F."/>
            <person name="Goodwin L."/>
            <person name="Pitluck S."/>
            <person name="Peters L."/>
            <person name="Mikhailova N."/>
            <person name="Teshima H."/>
            <person name="Detter J.C."/>
            <person name="Han C."/>
            <person name="Tapia R."/>
            <person name="Land M."/>
            <person name="Hauser L."/>
            <person name="Kyrpides N."/>
            <person name="Ivanova N."/>
            <person name="Pagani I."/>
            <person name="Brambilla E.-M."/>
            <person name="Klenk H.-P."/>
            <person name="Woyke T."/>
        </authorList>
    </citation>
    <scope>NUCLEOTIDE SEQUENCE [LARGE SCALE GENOMIC DNA]</scope>
    <source>
        <strain evidence="1 2">XJ-54</strain>
    </source>
</reference>
<dbReference type="OrthoDB" id="5189878at2"/>
<dbReference type="Proteomes" id="UP000004691">
    <property type="component" value="Unassembled WGS sequence"/>
</dbReference>
<dbReference type="STRING" id="882086.SacxiDRAFT_4180"/>
<organism evidence="1 2">
    <name type="scientific">Saccharomonospora xinjiangensis XJ-54</name>
    <dbReference type="NCBI Taxonomy" id="882086"/>
    <lineage>
        <taxon>Bacteria</taxon>
        <taxon>Bacillati</taxon>
        <taxon>Actinomycetota</taxon>
        <taxon>Actinomycetes</taxon>
        <taxon>Pseudonocardiales</taxon>
        <taxon>Pseudonocardiaceae</taxon>
        <taxon>Saccharomonospora</taxon>
    </lineage>
</organism>
<dbReference type="RefSeq" id="WP_006240595.1">
    <property type="nucleotide sequence ID" value="NZ_JH636049.1"/>
</dbReference>
<dbReference type="AlphaFoldDB" id="I0V8A9"/>
<accession>I0V8A9</accession>
<proteinExistence type="predicted"/>
<evidence type="ECO:0000313" key="2">
    <source>
        <dbReference type="Proteomes" id="UP000004691"/>
    </source>
</evidence>